<evidence type="ECO:0000313" key="1">
    <source>
        <dbReference type="EMBL" id="QQK39487.1"/>
    </source>
</evidence>
<sequence length="303" mass="33019">MHCPLDMKTIGRQASSGSDPADPYCLKLRLGRTCPHQPAGCTRRSRLDEGYLVLITALSLALHQSLRILFPPLLPAPVSISSFTNNAREAFALIADEPSDWPTLVIHELIDSPEPGTEANPIVIGDNPAPLGSASNPIVIHVDEDCGYDEAEQPGSDADTEIIAPPEFWEKLIDESFPVPADERTDVNPVFIPSPTTQLAFEDPEEPRILEQNCPRLDDKATKNRSPKAMEDHSVALCGQGSQAEIDQNKNDDNTQVVSDVPDACSITDQSYTLEPPYGPCGRLPAKCRLSDTDGVYHKTETI</sequence>
<gene>
    <name evidence="1" type="ORF">Pdw03_2341</name>
</gene>
<accession>A0A7T7BH09</accession>
<organism evidence="1 2">
    <name type="scientific">Penicillium digitatum</name>
    <name type="common">Green mold</name>
    <dbReference type="NCBI Taxonomy" id="36651"/>
    <lineage>
        <taxon>Eukaryota</taxon>
        <taxon>Fungi</taxon>
        <taxon>Dikarya</taxon>
        <taxon>Ascomycota</taxon>
        <taxon>Pezizomycotina</taxon>
        <taxon>Eurotiomycetes</taxon>
        <taxon>Eurotiomycetidae</taxon>
        <taxon>Eurotiales</taxon>
        <taxon>Aspergillaceae</taxon>
        <taxon>Penicillium</taxon>
    </lineage>
</organism>
<proteinExistence type="predicted"/>
<dbReference type="Proteomes" id="UP000595662">
    <property type="component" value="Chromosome 1"/>
</dbReference>
<evidence type="ECO:0000313" key="2">
    <source>
        <dbReference type="Proteomes" id="UP000595662"/>
    </source>
</evidence>
<protein>
    <submittedName>
        <fullName evidence="1">Uncharacterized protein</fullName>
    </submittedName>
</protein>
<dbReference type="EMBL" id="CP060774">
    <property type="protein sequence ID" value="QQK39487.1"/>
    <property type="molecule type" value="Genomic_DNA"/>
</dbReference>
<dbReference type="AlphaFoldDB" id="A0A7T7BH09"/>
<dbReference type="VEuPathDB" id="FungiDB:PDIP_88570"/>
<dbReference type="RefSeq" id="XP_065955560.1">
    <property type="nucleotide sequence ID" value="XM_066100160.1"/>
</dbReference>
<dbReference type="GeneID" id="90952376"/>
<name>A0A7T7BH09_PENDI</name>
<reference evidence="1 2" key="1">
    <citation type="submission" date="2020-08" db="EMBL/GenBank/DDBJ databases">
        <title>The completed genome sequence of the pathogenic ascomycete fungus Penicillium digitatum.</title>
        <authorList>
            <person name="Wang M."/>
        </authorList>
    </citation>
    <scope>NUCLEOTIDE SEQUENCE [LARGE SCALE GENOMIC DNA]</scope>
    <source>
        <strain evidence="1 2">PdW03</strain>
    </source>
</reference>